<reference evidence="4 5" key="1">
    <citation type="journal article" date="2011" name="Genome Biol. Evol.">
        <title>Comparative whole genome sequence analysis of the carcinogenic bacterial model pathogen Helicobacter felis.</title>
        <authorList>
            <person name="Arnold I.C."/>
            <person name="Zigova Z."/>
            <person name="Holden M."/>
            <person name="Lawley T.D."/>
            <person name="Rad R."/>
            <person name="Dougan G."/>
            <person name="Falkow S."/>
            <person name="Bentley S.D."/>
            <person name="Muller A."/>
        </authorList>
    </citation>
    <scope>NUCLEOTIDE SEQUENCE [LARGE SCALE GENOMIC DNA]</scope>
    <source>
        <strain evidence="5">ATCC 49179 / CCUG 28539 / NCTC 12436 / CS1</strain>
    </source>
</reference>
<evidence type="ECO:0000256" key="1">
    <source>
        <dbReference type="SAM" id="Coils"/>
    </source>
</evidence>
<feature type="transmembrane region" description="Helical" evidence="3">
    <location>
        <begin position="892"/>
        <end position="912"/>
    </location>
</feature>
<dbReference type="RefSeq" id="WP_013468517.1">
    <property type="nucleotide sequence ID" value="NC_014810.2"/>
</dbReference>
<proteinExistence type="predicted"/>
<dbReference type="STRING" id="936155.HFELIS_00610"/>
<feature type="coiled-coil region" evidence="1">
    <location>
        <begin position="533"/>
        <end position="690"/>
    </location>
</feature>
<sequence>MSAVDFLFNIVFNVDGEPRITRAHRALQGVSEQERALASAQRAQTQATRAAQAAEREHTAQLKELDSAIQQNTSSFKSLAGLLTTGLFAGQVSSTMQALGAQEQLKNSLTSLIYTNAQTRDSLGQNLSVMEKWKLSSLEAANTYKALDQIQAKTKFNLNDLGEMFKSFYSTASKSMGLQDALKVMEAIAYSAQVSGAGVDSLKATLDSLGDGSAATATDFGRFVNSLGLTSEAMKKAKEEGNLANLMLEKMGKFKDTAQMSAGSWEEVWSNFTNAINTLKENALAPYFESIKKTFAGWTQYLEKNADLLKNIVASCMKFGKVLLALGAGFVAYKAQMLAASLATKAYTLAQGALAGSVGLTTLALKAMRTAILRLGIPAMIALAVELWLNWDQITKWMKGAWEKSLYAIKALWHNVLTGLKIALKSYAHFYISTLEAMLTKLTQALGGFAPAFLKSTAHILSQTKARYTQELAALKNSFQSLSAPSAPVENTPSKTPTPTKTPQASLVWNLQKPTPSAQKAKANTDALARALREIARGSMSEYERKLDDIKQKTQEWIKAGVSKNLALREQARLIAQLSEQNQENQRLAVLDFLDKKRALQSALAPKESAELEAEKTRYEEAIRHLNQEASEKFKNHLWSVEQIEQLYALETRLHEKKLKDLAENALKAKEEAEMRARALKMEQINAQLQVDLDIRQKSIDLMSEGLNKQIALEKLRHDQVIANLNKEMEARLKAGKITQAQANKLYELELQTHKKRLLDIQNQAKAEPPQKRELGALFKMDLASVMSTAFTKGSEAAHDKMADMFASSFKQGFLGPLLSGDLQGALKSVLGPQFEIKAGSFLDKFQGVLNTFSAGFQTLLAGFGAGMAAGGLVGGFIDTQGDKQAQKRMKMGTTLGSLSGAGVGAALSPVLGPLGPVLGGVFGGVLGTLIGGFSSKKVETTLVDKGIKFFNDATSKSVNASFYELKKETTTTTKWWGLVKNTSSRFWTEYARVGTYASDQIKKSLATYEDLVEDLLGVRKSLSIQAGKYKDTSSALATSIDAVIAAGLGVVEKTLQRRVEFGTMIKDEWGEREYGSYAYMYQNYGADLAKKRGGRLLDTWHQDSWLEDKKKQIYKINRAFEIEGYYTNPIVEKVRKYWQDYANGLKRDINQVVQETLGNFVKKGQEFKQWKFRFKEDNIGEQKYLEELAEQQKQRLLDLLDLKGVAVDMDNFLDIRQSVLKKSMDPRTIELLNGLGDSIMRAADAHKAYEQALKAQNKTTKTAIDLEREKEKLRFRDLLLERTKRAQNPNQAPSADPTNTKILNTLQSMLSLQRESAAL</sequence>
<dbReference type="EMBL" id="FQ670179">
    <property type="protein sequence ID" value="CBY82145.1"/>
    <property type="molecule type" value="Genomic_DNA"/>
</dbReference>
<feature type="coiled-coil region" evidence="1">
    <location>
        <begin position="37"/>
        <end position="71"/>
    </location>
</feature>
<dbReference type="GeneID" id="36134902"/>
<keyword evidence="5" id="KW-1185">Reference proteome</keyword>
<gene>
    <name evidence="4" type="ordered locus">Hfelis_00610</name>
</gene>
<dbReference type="KEGG" id="hfe:HFELIS_00610"/>
<dbReference type="OrthoDB" id="5313696at2"/>
<dbReference type="Proteomes" id="UP000007934">
    <property type="component" value="Chromosome"/>
</dbReference>
<keyword evidence="3" id="KW-0812">Transmembrane</keyword>
<feature type="region of interest" description="Disordered" evidence="2">
    <location>
        <begin position="483"/>
        <end position="505"/>
    </location>
</feature>
<name>E7AC63_HELFC</name>
<feature type="compositionally biased region" description="Low complexity" evidence="2">
    <location>
        <begin position="492"/>
        <end position="503"/>
    </location>
</feature>
<keyword evidence="1" id="KW-0175">Coiled coil</keyword>
<keyword evidence="3" id="KW-0472">Membrane</keyword>
<feature type="transmembrane region" description="Helical" evidence="3">
    <location>
        <begin position="860"/>
        <end position="880"/>
    </location>
</feature>
<evidence type="ECO:0000256" key="3">
    <source>
        <dbReference type="SAM" id="Phobius"/>
    </source>
</evidence>
<dbReference type="HOGENOM" id="CLU_259911_0_0_7"/>
<dbReference type="PANTHER" id="PTHR34491:SF156">
    <property type="entry name" value="KINESIN MOTOR DOMAIN-CONTAINING PROTEIN"/>
    <property type="match status" value="1"/>
</dbReference>
<evidence type="ECO:0000313" key="4">
    <source>
        <dbReference type="EMBL" id="CBY82145.1"/>
    </source>
</evidence>
<accession>E7AC63</accession>
<dbReference type="eggNOG" id="COG3941">
    <property type="taxonomic scope" value="Bacteria"/>
</dbReference>
<organism evidence="4 5">
    <name type="scientific">Helicobacter felis (strain ATCC 49179 / CCUG 28539 / NCTC 12436 / CS1)</name>
    <dbReference type="NCBI Taxonomy" id="936155"/>
    <lineage>
        <taxon>Bacteria</taxon>
        <taxon>Pseudomonadati</taxon>
        <taxon>Campylobacterota</taxon>
        <taxon>Epsilonproteobacteria</taxon>
        <taxon>Campylobacterales</taxon>
        <taxon>Helicobacteraceae</taxon>
        <taxon>Helicobacter</taxon>
    </lineage>
</organism>
<dbReference type="PANTHER" id="PTHR34491">
    <property type="entry name" value="A-TYPE INCLUSION PROTEIN, PUTATIVE-RELATED"/>
    <property type="match status" value="1"/>
</dbReference>
<protein>
    <submittedName>
        <fullName evidence="4">Uncharacterized protein</fullName>
    </submittedName>
</protein>
<keyword evidence="3" id="KW-1133">Transmembrane helix</keyword>
<evidence type="ECO:0000256" key="2">
    <source>
        <dbReference type="SAM" id="MobiDB-lite"/>
    </source>
</evidence>
<evidence type="ECO:0000313" key="5">
    <source>
        <dbReference type="Proteomes" id="UP000007934"/>
    </source>
</evidence>